<sequence length="235" mass="23590">MSTSPETPQPNPSDQAAAPAPDAPQHGAPQHGAPQHGAPQYGAPQYGAPGAAPYAAPAPEQGTNGLAIAGLILAFLIAPVGFVLSIIALIQTRKRQQKGRGLAIAGVIVSVLSMLASIAIVVAIFATVGKNVATVTDPGCVSGKEAITKAASAPTSTDPDTTKAQLQAAVDELNAAAAKAEHDNVRQAMKALADDYSAIVTAINTGTTPASDLMDKVETDANKIDELCTIGGAGK</sequence>
<dbReference type="Proteomes" id="UP000599074">
    <property type="component" value="Unassembled WGS sequence"/>
</dbReference>
<keyword evidence="1" id="KW-0175">Coiled coil</keyword>
<protein>
    <recommendedName>
        <fullName evidence="6">DUF4190 domain-containing protein</fullName>
    </recommendedName>
</protein>
<comment type="caution">
    <text evidence="4">The sequence shown here is derived from an EMBL/GenBank/DDBJ whole genome shotgun (WGS) entry which is preliminary data.</text>
</comment>
<reference evidence="4" key="1">
    <citation type="submission" date="2021-01" db="EMBL/GenBank/DDBJ databases">
        <title>Whole genome shotgun sequence of Planosporangium mesophilum NBRC 109066.</title>
        <authorList>
            <person name="Komaki H."/>
            <person name="Tamura T."/>
        </authorList>
    </citation>
    <scope>NUCLEOTIDE SEQUENCE</scope>
    <source>
        <strain evidence="4">NBRC 109066</strain>
    </source>
</reference>
<keyword evidence="3" id="KW-0472">Membrane</keyword>
<evidence type="ECO:0000256" key="1">
    <source>
        <dbReference type="SAM" id="Coils"/>
    </source>
</evidence>
<dbReference type="AlphaFoldDB" id="A0A8J3TEY9"/>
<keyword evidence="5" id="KW-1185">Reference proteome</keyword>
<evidence type="ECO:0008006" key="6">
    <source>
        <dbReference type="Google" id="ProtNLM"/>
    </source>
</evidence>
<keyword evidence="3" id="KW-1133">Transmembrane helix</keyword>
<gene>
    <name evidence="4" type="ORF">Pme01_48250</name>
</gene>
<evidence type="ECO:0000313" key="4">
    <source>
        <dbReference type="EMBL" id="GII25228.1"/>
    </source>
</evidence>
<dbReference type="EMBL" id="BOON01000048">
    <property type="protein sequence ID" value="GII25228.1"/>
    <property type="molecule type" value="Genomic_DNA"/>
</dbReference>
<evidence type="ECO:0000256" key="3">
    <source>
        <dbReference type="SAM" id="Phobius"/>
    </source>
</evidence>
<accession>A0A8J3TEY9</accession>
<feature type="compositionally biased region" description="Low complexity" evidence="2">
    <location>
        <begin position="12"/>
        <end position="30"/>
    </location>
</feature>
<keyword evidence="3" id="KW-0812">Transmembrane</keyword>
<evidence type="ECO:0000313" key="5">
    <source>
        <dbReference type="Proteomes" id="UP000599074"/>
    </source>
</evidence>
<organism evidence="4 5">
    <name type="scientific">Planosporangium mesophilum</name>
    <dbReference type="NCBI Taxonomy" id="689768"/>
    <lineage>
        <taxon>Bacteria</taxon>
        <taxon>Bacillati</taxon>
        <taxon>Actinomycetota</taxon>
        <taxon>Actinomycetes</taxon>
        <taxon>Micromonosporales</taxon>
        <taxon>Micromonosporaceae</taxon>
        <taxon>Planosporangium</taxon>
    </lineage>
</organism>
<dbReference type="RefSeq" id="WP_168113342.1">
    <property type="nucleotide sequence ID" value="NZ_BOON01000048.1"/>
</dbReference>
<feature type="coiled-coil region" evidence="1">
    <location>
        <begin position="163"/>
        <end position="195"/>
    </location>
</feature>
<name>A0A8J3TEY9_9ACTN</name>
<proteinExistence type="predicted"/>
<feature type="transmembrane region" description="Helical" evidence="3">
    <location>
        <begin position="66"/>
        <end position="90"/>
    </location>
</feature>
<feature type="region of interest" description="Disordered" evidence="2">
    <location>
        <begin position="1"/>
        <end position="44"/>
    </location>
</feature>
<feature type="transmembrane region" description="Helical" evidence="3">
    <location>
        <begin position="102"/>
        <end position="126"/>
    </location>
</feature>
<evidence type="ECO:0000256" key="2">
    <source>
        <dbReference type="SAM" id="MobiDB-lite"/>
    </source>
</evidence>